<dbReference type="InterPro" id="IPR009100">
    <property type="entry name" value="AcylCoA_DH/oxidase_NM_dom_sf"/>
</dbReference>
<organism evidence="9 10">
    <name type="scientific">Serendipita vermifera MAFF 305830</name>
    <dbReference type="NCBI Taxonomy" id="933852"/>
    <lineage>
        <taxon>Eukaryota</taxon>
        <taxon>Fungi</taxon>
        <taxon>Dikarya</taxon>
        <taxon>Basidiomycota</taxon>
        <taxon>Agaricomycotina</taxon>
        <taxon>Agaricomycetes</taxon>
        <taxon>Sebacinales</taxon>
        <taxon>Serendipitaceae</taxon>
        <taxon>Serendipita</taxon>
    </lineage>
</organism>
<dbReference type="GO" id="GO:0003995">
    <property type="term" value="F:acyl-CoA dehydrogenase activity"/>
    <property type="evidence" value="ECO:0007669"/>
    <property type="project" value="TreeGrafter"/>
</dbReference>
<dbReference type="HOGENOM" id="CLU_016513_1_0_1"/>
<comment type="cofactor">
    <cofactor evidence="4">
        <name>FAD</name>
        <dbReference type="ChEBI" id="CHEBI:57692"/>
    </cofactor>
</comment>
<reference evidence="10" key="2">
    <citation type="submission" date="2015-01" db="EMBL/GenBank/DDBJ databases">
        <title>Evolutionary Origins and Diversification of the Mycorrhizal Mutualists.</title>
        <authorList>
            <consortium name="DOE Joint Genome Institute"/>
            <consortium name="Mycorrhizal Genomics Consortium"/>
            <person name="Kohler A."/>
            <person name="Kuo A."/>
            <person name="Nagy L.G."/>
            <person name="Floudas D."/>
            <person name="Copeland A."/>
            <person name="Barry K.W."/>
            <person name="Cichocki N."/>
            <person name="Veneault-Fourrey C."/>
            <person name="LaButti K."/>
            <person name="Lindquist E.A."/>
            <person name="Lipzen A."/>
            <person name="Lundell T."/>
            <person name="Morin E."/>
            <person name="Murat C."/>
            <person name="Riley R."/>
            <person name="Ohm R."/>
            <person name="Sun H."/>
            <person name="Tunlid A."/>
            <person name="Henrissat B."/>
            <person name="Grigoriev I.V."/>
            <person name="Hibbett D.S."/>
            <person name="Martin F."/>
        </authorList>
    </citation>
    <scope>NUCLEOTIDE SEQUENCE [LARGE SCALE GENOMIC DNA]</scope>
    <source>
        <strain evidence="10">MAFF 305830</strain>
    </source>
</reference>
<evidence type="ECO:0000313" key="8">
    <source>
        <dbReference type="EMBL" id="KIM20272.1"/>
    </source>
</evidence>
<dbReference type="STRING" id="933852.A0A0C2WT53"/>
<keyword evidence="10" id="KW-1185">Reference proteome</keyword>
<dbReference type="AlphaFoldDB" id="A0A0C2WT53"/>
<feature type="domain" description="Acyl-CoA oxidase/dehydrogenase middle" evidence="6">
    <location>
        <begin position="174"/>
        <end position="301"/>
    </location>
</feature>
<dbReference type="Gene3D" id="1.20.140.10">
    <property type="entry name" value="Butyryl-CoA Dehydrogenase, subunit A, domain 3"/>
    <property type="match status" value="1"/>
</dbReference>
<sequence>MRVEEGFQQPIPELPSGYTDDILLPSLLKRLIPKEIQEPILKDLERFGNDLNGNIRSIGSLADAPPTLTQYSHWGKRVDTLHTSEGWRRLKALSAEEGIVTISYERLYGEWSRIYAFCKVLILTGEGRVIGCPTSMTDGCARVLELLGNNEMRRDIMPRLTSRDPNYAFTAGQFMTERPGGSDVSLTETVAHPVNADQRDFTGARYRLNGFKWFSSATDSQVALALARTGDLNQGSRGLSLFLLPLRLPLPDKHTPTPSGVLPRTDDLVNGERINNGIEIHRLKSKIGTHAVPTAELSLNDSLAYLVGPLNGGVKAISSVLQLTRIHSAFHSIGSLARCFGIARNFSRVRRIDSGRRALEDVPLHVSTLAKVAVTYRAMLSFALSTTHLLGKIEAASLNSESMESIQARFRLLNPTLKAFATHHCVPAMEECMAALGGQGYMEETGIGRLIRDASVERIWEGTENVLALDLVRAAVKGGHSTLDRWLQWANSIVAQGERIDSPEFLDFRESVLLVKETVGGMSSAFKDATNDELLPHAMLLLFGHTNAALSMLEHAIWAAANQEPDSSIHMDAFSRWVQEGGVVGVGLVGLNVAFQKAKQGGSARIANDKSIVFGLSQASKEKSRL</sequence>
<dbReference type="Pfam" id="PF18158">
    <property type="entry name" value="AidB_N"/>
    <property type="match status" value="1"/>
</dbReference>
<evidence type="ECO:0000313" key="10">
    <source>
        <dbReference type="Proteomes" id="UP000054097"/>
    </source>
</evidence>
<evidence type="ECO:0000313" key="9">
    <source>
        <dbReference type="EMBL" id="KIM29328.1"/>
    </source>
</evidence>
<evidence type="ECO:0000256" key="4">
    <source>
        <dbReference type="RuleBase" id="RU362125"/>
    </source>
</evidence>
<dbReference type="OrthoDB" id="10251155at2759"/>
<name>A0A0C2WT53_SERVB</name>
<dbReference type="Gene3D" id="6.10.250.600">
    <property type="match status" value="1"/>
</dbReference>
<comment type="similarity">
    <text evidence="1 4">Belongs to the acyl-CoA dehydrogenase family.</text>
</comment>
<evidence type="ECO:0000256" key="1">
    <source>
        <dbReference type="ARBA" id="ARBA00009347"/>
    </source>
</evidence>
<dbReference type="InterPro" id="IPR052904">
    <property type="entry name" value="Acyl-CoA_dehydrogenase-like"/>
</dbReference>
<gene>
    <name evidence="8" type="ORF">M408DRAFT_30499</name>
    <name evidence="9" type="ORF">M408DRAFT_328969</name>
</gene>
<reference evidence="9 10" key="1">
    <citation type="submission" date="2014-04" db="EMBL/GenBank/DDBJ databases">
        <authorList>
            <consortium name="DOE Joint Genome Institute"/>
            <person name="Kuo A."/>
            <person name="Zuccaro A."/>
            <person name="Kohler A."/>
            <person name="Nagy L.G."/>
            <person name="Floudas D."/>
            <person name="Copeland A."/>
            <person name="Barry K.W."/>
            <person name="Cichocki N."/>
            <person name="Veneault-Fourrey C."/>
            <person name="LaButti K."/>
            <person name="Lindquist E.A."/>
            <person name="Lipzen A."/>
            <person name="Lundell T."/>
            <person name="Morin E."/>
            <person name="Murat C."/>
            <person name="Sun H."/>
            <person name="Tunlid A."/>
            <person name="Henrissat B."/>
            <person name="Grigoriev I.V."/>
            <person name="Hibbett D.S."/>
            <person name="Martin F."/>
            <person name="Nordberg H.P."/>
            <person name="Cantor M.N."/>
            <person name="Hua S.X."/>
        </authorList>
    </citation>
    <scope>NUCLEOTIDE SEQUENCE [LARGE SCALE GENOMIC DNA]</scope>
    <source>
        <strain evidence="9 10">MAFF 305830</strain>
    </source>
</reference>
<dbReference type="SUPFAM" id="SSF56645">
    <property type="entry name" value="Acyl-CoA dehydrogenase NM domain-like"/>
    <property type="match status" value="1"/>
</dbReference>
<dbReference type="EMBL" id="KN824452">
    <property type="protein sequence ID" value="KIM20272.1"/>
    <property type="molecule type" value="Genomic_DNA"/>
</dbReference>
<evidence type="ECO:0000256" key="3">
    <source>
        <dbReference type="ARBA" id="ARBA00022827"/>
    </source>
</evidence>
<dbReference type="Gene3D" id="2.40.110.20">
    <property type="match status" value="1"/>
</dbReference>
<dbReference type="InterPro" id="IPR036250">
    <property type="entry name" value="AcylCo_DH-like_C"/>
</dbReference>
<keyword evidence="4" id="KW-0560">Oxidoreductase</keyword>
<protein>
    <recommendedName>
        <fullName evidence="11">Acyl-CoA dehydrogenase/oxidase C-terminal domain-containing protein</fullName>
    </recommendedName>
</protein>
<evidence type="ECO:0000259" key="5">
    <source>
        <dbReference type="Pfam" id="PF00441"/>
    </source>
</evidence>
<feature type="domain" description="Acyl-CoA dehydrogenase/oxidase C-terminal" evidence="5">
    <location>
        <begin position="311"/>
        <end position="474"/>
    </location>
</feature>
<dbReference type="InterPro" id="IPR009075">
    <property type="entry name" value="AcylCo_DH/oxidase_C"/>
</dbReference>
<proteinExistence type="inferred from homology"/>
<reference evidence="9" key="3">
    <citation type="submission" date="2015-02" db="EMBL/GenBank/DDBJ databases">
        <title>Evolutionary Origins and Diversification of the Mycorrhizal Mutualists.</title>
        <authorList>
            <consortium name="DOE Joint Genome Institute"/>
            <consortium name="Mycorrhizal Genomics Consortium"/>
            <person name="Kohler A."/>
            <person name="Kuo A."/>
            <person name="Nagy L.G."/>
            <person name="Floudas D."/>
            <person name="Copeland A."/>
            <person name="Barry K.W."/>
            <person name="Cichocki N."/>
            <person name="Veneault-Fourrey C."/>
            <person name="LaButti K."/>
            <person name="Lindquist E.A."/>
            <person name="Lipzen A."/>
            <person name="Lundell T."/>
            <person name="Morin E."/>
            <person name="Murat C."/>
            <person name="Riley R."/>
            <person name="Ohm R."/>
            <person name="Sun H."/>
            <person name="Tunlid A."/>
            <person name="Henrissat B."/>
            <person name="Grigoriev I.V."/>
            <person name="Hibbett D.S."/>
            <person name="Martin F."/>
        </authorList>
    </citation>
    <scope>NUCLEOTIDE SEQUENCE</scope>
    <source>
        <strain evidence="9 10">MAFF 305830</strain>
    </source>
</reference>
<dbReference type="InterPro" id="IPR006091">
    <property type="entry name" value="Acyl-CoA_Oxase/DH_mid-dom"/>
</dbReference>
<keyword evidence="3 4" id="KW-0274">FAD</keyword>
<dbReference type="PANTHER" id="PTHR42707">
    <property type="entry name" value="ACYL-COA DEHYDROGENASE"/>
    <property type="match status" value="1"/>
</dbReference>
<evidence type="ECO:0008006" key="11">
    <source>
        <dbReference type="Google" id="ProtNLM"/>
    </source>
</evidence>
<dbReference type="Proteomes" id="UP000054097">
    <property type="component" value="Unassembled WGS sequence"/>
</dbReference>
<dbReference type="SUPFAM" id="SSF47203">
    <property type="entry name" value="Acyl-CoA dehydrogenase C-terminal domain-like"/>
    <property type="match status" value="1"/>
</dbReference>
<dbReference type="PANTHER" id="PTHR42707:SF2">
    <property type="entry name" value="ACD11 DEHYDROGENASE"/>
    <property type="match status" value="1"/>
</dbReference>
<feature type="domain" description="Adaptive response protein AidB N-terminal" evidence="7">
    <location>
        <begin position="31"/>
        <end position="164"/>
    </location>
</feature>
<accession>A0A0C2WT53</accession>
<dbReference type="EMBL" id="KN824289">
    <property type="protein sequence ID" value="KIM29328.1"/>
    <property type="molecule type" value="Genomic_DNA"/>
</dbReference>
<evidence type="ECO:0000259" key="7">
    <source>
        <dbReference type="Pfam" id="PF18158"/>
    </source>
</evidence>
<dbReference type="Pfam" id="PF00441">
    <property type="entry name" value="Acyl-CoA_dh_1"/>
    <property type="match status" value="1"/>
</dbReference>
<keyword evidence="2 4" id="KW-0285">Flavoprotein</keyword>
<evidence type="ECO:0000259" key="6">
    <source>
        <dbReference type="Pfam" id="PF02770"/>
    </source>
</evidence>
<dbReference type="Pfam" id="PF02770">
    <property type="entry name" value="Acyl-CoA_dh_M"/>
    <property type="match status" value="1"/>
</dbReference>
<dbReference type="InterPro" id="IPR041504">
    <property type="entry name" value="AidB_N"/>
</dbReference>
<evidence type="ECO:0000256" key="2">
    <source>
        <dbReference type="ARBA" id="ARBA00022630"/>
    </source>
</evidence>